<comment type="caution">
    <text evidence="4">The sequence shown here is derived from an EMBL/GenBank/DDBJ whole genome shotgun (WGS) entry which is preliminary data.</text>
</comment>
<evidence type="ECO:0000313" key="5">
    <source>
        <dbReference type="Proteomes" id="UP000223968"/>
    </source>
</evidence>
<dbReference type="InterPro" id="IPR013083">
    <property type="entry name" value="Znf_RING/FYVE/PHD"/>
</dbReference>
<feature type="compositionally biased region" description="Acidic residues" evidence="2">
    <location>
        <begin position="354"/>
        <end position="379"/>
    </location>
</feature>
<dbReference type="EMBL" id="PDNB01000012">
    <property type="protein sequence ID" value="PGH17159.1"/>
    <property type="molecule type" value="Genomic_DNA"/>
</dbReference>
<evidence type="ECO:0000313" key="4">
    <source>
        <dbReference type="EMBL" id="PGH17159.1"/>
    </source>
</evidence>
<dbReference type="STRING" id="1447875.A0A2B7Y7T1"/>
<feature type="compositionally biased region" description="Acidic residues" evidence="2">
    <location>
        <begin position="390"/>
        <end position="414"/>
    </location>
</feature>
<keyword evidence="5" id="KW-1185">Reference proteome</keyword>
<protein>
    <recommendedName>
        <fullName evidence="3">RING-type domain-containing protein</fullName>
    </recommendedName>
</protein>
<dbReference type="OrthoDB" id="4207736at2759"/>
<feature type="region of interest" description="Disordered" evidence="2">
    <location>
        <begin position="320"/>
        <end position="495"/>
    </location>
</feature>
<gene>
    <name evidence="4" type="ORF">AJ79_01297</name>
</gene>
<keyword evidence="1" id="KW-0862">Zinc</keyword>
<organism evidence="4 5">
    <name type="scientific">Helicocarpus griseus UAMH5409</name>
    <dbReference type="NCBI Taxonomy" id="1447875"/>
    <lineage>
        <taxon>Eukaryota</taxon>
        <taxon>Fungi</taxon>
        <taxon>Dikarya</taxon>
        <taxon>Ascomycota</taxon>
        <taxon>Pezizomycotina</taxon>
        <taxon>Eurotiomycetes</taxon>
        <taxon>Eurotiomycetidae</taxon>
        <taxon>Onygenales</taxon>
        <taxon>Ajellomycetaceae</taxon>
        <taxon>Helicocarpus</taxon>
    </lineage>
</organism>
<reference evidence="4 5" key="1">
    <citation type="submission" date="2017-10" db="EMBL/GenBank/DDBJ databases">
        <title>Comparative genomics in systemic dimorphic fungi from Ajellomycetaceae.</title>
        <authorList>
            <person name="Munoz J.F."/>
            <person name="Mcewen J.G."/>
            <person name="Clay O.K."/>
            <person name="Cuomo C.A."/>
        </authorList>
    </citation>
    <scope>NUCLEOTIDE SEQUENCE [LARGE SCALE GENOMIC DNA]</scope>
    <source>
        <strain evidence="4 5">UAMH5409</strain>
    </source>
</reference>
<proteinExistence type="predicted"/>
<keyword evidence="1" id="KW-0863">Zinc-finger</keyword>
<dbReference type="InterPro" id="IPR001841">
    <property type="entry name" value="Znf_RING"/>
</dbReference>
<feature type="region of interest" description="Disordered" evidence="2">
    <location>
        <begin position="1"/>
        <end position="27"/>
    </location>
</feature>
<feature type="compositionally biased region" description="Basic and acidic residues" evidence="2">
    <location>
        <begin position="415"/>
        <end position="432"/>
    </location>
</feature>
<feature type="compositionally biased region" description="Acidic residues" evidence="2">
    <location>
        <begin position="320"/>
        <end position="329"/>
    </location>
</feature>
<evidence type="ECO:0000259" key="3">
    <source>
        <dbReference type="PROSITE" id="PS50089"/>
    </source>
</evidence>
<evidence type="ECO:0000256" key="1">
    <source>
        <dbReference type="PROSITE-ProRule" id="PRU00175"/>
    </source>
</evidence>
<dbReference type="Gene3D" id="3.30.40.10">
    <property type="entry name" value="Zinc/RING finger domain, C3HC4 (zinc finger)"/>
    <property type="match status" value="1"/>
</dbReference>
<dbReference type="AlphaFoldDB" id="A0A2B7Y7T1"/>
<feature type="domain" description="RING-type" evidence="3">
    <location>
        <begin position="243"/>
        <end position="308"/>
    </location>
</feature>
<accession>A0A2B7Y7T1</accession>
<sequence>MAPSRSRFNSSSQFENSLHYSDPSHSSTRISRSERLIDIINVDPRSPYFTCVGWAPSKGRRCHNPIARHNRSYASALLEQGTNEYLHGEDISHILEELAPRVLCKRFHQNQGSRMVGLWEKRVSDHREDQIVRAHVTRRRQQRAEHSQQRNLQLPAREESSRSAITGFGLSSVPVHQTEVSHTSRPSLVPRLSTRSFQRVPQDSGIDRRPTGLTARAEPVVESSQLGSITYAVRKRMRLDETCPICQEHFTLNPLSQTFNGRNIAWCRARCGTNFHNSCITEWKTVNRRASQLDLESTAREINCPCCRALWLDGDEFSDPELEVSEETETTNNDDYNNGHHGGSQQLHQGEVYEAADNDTEEEEEVEVKVDDDEVEGEVEQQQQQQQREEEGEGEEGEGEEGEGEEGEGEEGEGEKEAQEPEQDHEAEASERVDEEEEGEEEGGDETTCSEFTATNDTNEEDAAGQETERNPDELAEDSAAPITALSQQETETKTFGDLCPQRLDEDLNLSGYMDATILLFTWILGL</sequence>
<evidence type="ECO:0000256" key="2">
    <source>
        <dbReference type="SAM" id="MobiDB-lite"/>
    </source>
</evidence>
<name>A0A2B7Y7T1_9EURO</name>
<keyword evidence="1" id="KW-0479">Metal-binding</keyword>
<dbReference type="Proteomes" id="UP000223968">
    <property type="component" value="Unassembled WGS sequence"/>
</dbReference>
<feature type="region of interest" description="Disordered" evidence="2">
    <location>
        <begin position="137"/>
        <end position="159"/>
    </location>
</feature>
<feature type="compositionally biased region" description="Acidic residues" evidence="2">
    <location>
        <begin position="433"/>
        <end position="445"/>
    </location>
</feature>
<dbReference type="PROSITE" id="PS50089">
    <property type="entry name" value="ZF_RING_2"/>
    <property type="match status" value="1"/>
</dbReference>
<dbReference type="SUPFAM" id="SSF57850">
    <property type="entry name" value="RING/U-box"/>
    <property type="match status" value="1"/>
</dbReference>
<dbReference type="GO" id="GO:0008270">
    <property type="term" value="F:zinc ion binding"/>
    <property type="evidence" value="ECO:0007669"/>
    <property type="project" value="UniProtKB-KW"/>
</dbReference>